<dbReference type="RefSeq" id="WP_219503419.1">
    <property type="nucleotide sequence ID" value="NZ_CP079981.1"/>
</dbReference>
<dbReference type="AlphaFoldDB" id="A0AAJ4P8Q0"/>
<evidence type="ECO:0000313" key="1">
    <source>
        <dbReference type="EMBL" id="QYA42698.1"/>
    </source>
</evidence>
<organism evidence="1 2">
    <name type="scientific">Macrococcoides bohemicum</name>
    <dbReference type="NCBI Taxonomy" id="1903056"/>
    <lineage>
        <taxon>Bacteria</taxon>
        <taxon>Bacillati</taxon>
        <taxon>Bacillota</taxon>
        <taxon>Bacilli</taxon>
        <taxon>Bacillales</taxon>
        <taxon>Staphylococcaceae</taxon>
        <taxon>Macrococcoides</taxon>
    </lineage>
</organism>
<dbReference type="EMBL" id="CP079981">
    <property type="protein sequence ID" value="QYA42698.1"/>
    <property type="molecule type" value="Genomic_DNA"/>
</dbReference>
<name>A0AAJ4P8Q0_9STAP</name>
<evidence type="ECO:0008006" key="3">
    <source>
        <dbReference type="Google" id="ProtNLM"/>
    </source>
</evidence>
<gene>
    <name evidence="1" type="ORF">KYI11_01800</name>
</gene>
<proteinExistence type="predicted"/>
<reference evidence="1 2" key="1">
    <citation type="submission" date="2021-07" db="EMBL/GenBank/DDBJ databases">
        <title>Prevalence and characterization of methicillin-resistant Macrococcus spp. in food producing animals and meat in Switzerland in 2019.</title>
        <authorList>
            <person name="Keller J.E."/>
            <person name="Schwendener S."/>
            <person name="Neuenschwander J."/>
            <person name="Overesch G."/>
            <person name="Perreten V."/>
        </authorList>
    </citation>
    <scope>NUCLEOTIDE SEQUENCE [LARGE SCALE GENOMIC DNA]</scope>
    <source>
        <strain evidence="1 2">19Msa0936</strain>
    </source>
</reference>
<protein>
    <recommendedName>
        <fullName evidence="3">DinB family protein</fullName>
    </recommendedName>
</protein>
<accession>A0AAJ4P8Q0</accession>
<dbReference type="Proteomes" id="UP000826802">
    <property type="component" value="Chromosome"/>
</dbReference>
<keyword evidence="2" id="KW-1185">Reference proteome</keyword>
<sequence>MSELVKNSVRVLLKETFEGIDGKGSIYIEPKPDSGVLGTLKGLSVEEVSKKVNGVTIASITDHIGYYLSGINYILENGKPSKMDWEKSWSIKKVSDREWITIIDILENEYNNLMKNIDVVEWDQDNTDDIIAALVHSAYHLGALRQILKLI</sequence>
<evidence type="ECO:0000313" key="2">
    <source>
        <dbReference type="Proteomes" id="UP000826802"/>
    </source>
</evidence>